<keyword evidence="3" id="KW-0378">Hydrolase</keyword>
<dbReference type="InterPro" id="IPR041679">
    <property type="entry name" value="DNA2/NAM7-like_C"/>
</dbReference>
<dbReference type="InterPro" id="IPR041677">
    <property type="entry name" value="DNA2/NAM7_AAA_11"/>
</dbReference>
<dbReference type="Gene3D" id="3.30.870.10">
    <property type="entry name" value="Endonuclease Chain A"/>
    <property type="match status" value="1"/>
</dbReference>
<keyword evidence="2" id="KW-0547">Nucleotide-binding</keyword>
<dbReference type="PANTHER" id="PTHR43788:SF8">
    <property type="entry name" value="DNA-BINDING PROTEIN SMUBP-2"/>
    <property type="match status" value="1"/>
</dbReference>
<evidence type="ECO:0000259" key="8">
    <source>
        <dbReference type="Pfam" id="PF13087"/>
    </source>
</evidence>
<sequence length="1371" mass="149025">MTNTQNTVSAQAVLNYWMDVEALTPSVLEKDDGQDRNVRTHLVTARSHAIDWTMGKQERRELERVINVVRVALFKTGEAAAAIASALGVSPDEVFDGKGDGRDGFLAAFAVGADGRPVRGSLKVTLFAMRFEALGRGTLPRTHYDRRQNEIGEAFDTAWATETAPPLDVGSLRSVSEWVAGELGRTPPLSLAKPSAAFASVTQRLRYGEDDDPVGIVDSFLYGDLSRVVDAVRGGRWGAALAEYLEPHDLNESMKRDADHLDTVAATVAIDEVPVGKWPSRGRGGHPLVLRQQMAVNAALSMKDGGLFSVNGPPGTGKSTLLRDVIAAVFVNRAAAMCGFRKPTDAFKKMDPVVVGRRAAPVWELDPRLSDHGILVCSSNNTAVENITKELPDLKSIADSYRAAPAALDRIAFFQDVARTIAPKGQEVWGLASAALGNGANRSFFVNRYWPTDDTSRNEILKDARITWMADPKPAKGGRYVFAYVMAEGTKHSIKAFGQPAEALAALLPDVKERRGVTVTLVGTREEDEFVRKGKDGVERVETESYLRVSKVNPPAEAAAGVRDVILGPCSRMDWERAVAAFRKAEERVALLVKATRVIAETPAEIERARRTGEAAEADLRRAEETFVTAMGALGDVASEWKQAEKERHSAFQRSSLALADRPGFFARLFRTASAKEWQARIAALRVEVEAAEQAYREAEADYRRLAAEGKAAEDARDRAERALDEAVAAVEAARKRLREARSNFVQEPLSLTAAFGMEREEREQAAVWVSEELDLAREELFAAAVQVHLAFLGGASGRVVDNLRLFVDALRGDRDVAEARPRIGRHLWNTFFMTVPVISSTFASVGRMFSDDFGPGGLGWLLIDEAGQAPPQAAVGAIWRAKRAIVVGDPKQVEPVVTIPGKVSALLYRQHKVPNVGFDVRVGSVQTVSDRRNSLGAYIGGPDGTWVGCPLRVHRRCHDPMFSISNTISYAGSMVLGKPHLDTGAWRGDIPDLGPGGHPSAWFDLRVPSEPEGNWVPGQGAYAMRLLERMVEQREAAGCLVDGKGKSLRGRYVRENGMPEAFVITPFRTVAQSMRRLLASRAEAFRRLDPAIDKATVEAWAKTHIGTVHTFQGKEAETVLLVLGGSAARPGAVAWAGKTPNILNVAATRAKSSFYVVGDLSLWSGTAVFREAASRLETVTVPDFVALAPDPNRVERIDTLDGHLRVLADAFGRAQRRVAISSPYLTDRAIQDDRCDVLAMARQATARGVQVTVYVDPALNGGDTPKSGFLRAVDLLGAAGAEVAFVNRVHAKTLCVDDAEIAEGSFNWLSAVRDEGSAYQRLEASFRYTGRDAVRFVTKALSRLDGVRMAGQPVLADDHQDGFGTALHSL</sequence>
<evidence type="ECO:0000256" key="4">
    <source>
        <dbReference type="ARBA" id="ARBA00022806"/>
    </source>
</evidence>
<reference evidence="10 11" key="1">
    <citation type="submission" date="2019-07" db="EMBL/GenBank/DDBJ databases">
        <title>Genome sequencing of the stress-tolerant strain Azospirillum brasilense Az19.</title>
        <authorList>
            <person name="Maroniche G.A."/>
            <person name="Garcia J.E."/>
            <person name="Pagnussat L."/>
            <person name="Amenta M."/>
            <person name="Creus C.M."/>
        </authorList>
    </citation>
    <scope>NUCLEOTIDE SEQUENCE [LARGE SCALE GENOMIC DNA]</scope>
    <source>
        <strain evidence="10 11">Az19</strain>
    </source>
</reference>
<comment type="caution">
    <text evidence="10">The sequence shown here is derived from an EMBL/GenBank/DDBJ whole genome shotgun (WGS) entry which is preliminary data.</text>
</comment>
<evidence type="ECO:0000256" key="6">
    <source>
        <dbReference type="SAM" id="Coils"/>
    </source>
</evidence>
<feature type="domain" description="DNA2/NAM7 helicase helicase" evidence="7">
    <location>
        <begin position="292"/>
        <end position="393"/>
    </location>
</feature>
<keyword evidence="6" id="KW-0175">Coiled coil</keyword>
<feature type="coiled-coil region" evidence="6">
    <location>
        <begin position="675"/>
        <end position="744"/>
    </location>
</feature>
<dbReference type="Pfam" id="PF13091">
    <property type="entry name" value="PLDc_2"/>
    <property type="match status" value="1"/>
</dbReference>
<evidence type="ECO:0000259" key="7">
    <source>
        <dbReference type="Pfam" id="PF13086"/>
    </source>
</evidence>
<feature type="domain" description="DNA2/NAM7 helicase-like C-terminal" evidence="8">
    <location>
        <begin position="1060"/>
        <end position="1160"/>
    </location>
</feature>
<evidence type="ECO:0000256" key="2">
    <source>
        <dbReference type="ARBA" id="ARBA00022741"/>
    </source>
</evidence>
<dbReference type="GO" id="GO:0043139">
    <property type="term" value="F:5'-3' DNA helicase activity"/>
    <property type="evidence" value="ECO:0007669"/>
    <property type="project" value="TreeGrafter"/>
</dbReference>
<proteinExistence type="inferred from homology"/>
<feature type="domain" description="Phospholipase D-like" evidence="9">
    <location>
        <begin position="1210"/>
        <end position="1309"/>
    </location>
</feature>
<dbReference type="InterPro" id="IPR027417">
    <property type="entry name" value="P-loop_NTPase"/>
</dbReference>
<feature type="domain" description="DNA2/NAM7 helicase helicase" evidence="7">
    <location>
        <begin position="825"/>
        <end position="898"/>
    </location>
</feature>
<protein>
    <recommendedName>
        <fullName evidence="12">AAA domain-containing protein</fullName>
    </recommendedName>
</protein>
<evidence type="ECO:0000313" key="10">
    <source>
        <dbReference type="EMBL" id="KAA1053141.1"/>
    </source>
</evidence>
<dbReference type="Pfam" id="PF13087">
    <property type="entry name" value="AAA_12"/>
    <property type="match status" value="1"/>
</dbReference>
<organism evidence="10 11">
    <name type="scientific">Azospirillum argentinense</name>
    <dbReference type="NCBI Taxonomy" id="2970906"/>
    <lineage>
        <taxon>Bacteria</taxon>
        <taxon>Pseudomonadati</taxon>
        <taxon>Pseudomonadota</taxon>
        <taxon>Alphaproteobacteria</taxon>
        <taxon>Rhodospirillales</taxon>
        <taxon>Azospirillaceae</taxon>
        <taxon>Azospirillum</taxon>
    </lineage>
</organism>
<evidence type="ECO:0000256" key="5">
    <source>
        <dbReference type="ARBA" id="ARBA00022840"/>
    </source>
</evidence>
<dbReference type="PANTHER" id="PTHR43788">
    <property type="entry name" value="DNA2/NAM7 HELICASE FAMILY MEMBER"/>
    <property type="match status" value="1"/>
</dbReference>
<evidence type="ECO:0008006" key="12">
    <source>
        <dbReference type="Google" id="ProtNLM"/>
    </source>
</evidence>
<dbReference type="InterPro" id="IPR025202">
    <property type="entry name" value="PLD-like_dom"/>
</dbReference>
<dbReference type="GO" id="GO:0005524">
    <property type="term" value="F:ATP binding"/>
    <property type="evidence" value="ECO:0007669"/>
    <property type="project" value="UniProtKB-KW"/>
</dbReference>
<dbReference type="SUPFAM" id="SSF52540">
    <property type="entry name" value="P-loop containing nucleoside triphosphate hydrolases"/>
    <property type="match status" value="1"/>
</dbReference>
<evidence type="ECO:0000256" key="1">
    <source>
        <dbReference type="ARBA" id="ARBA00007913"/>
    </source>
</evidence>
<comment type="similarity">
    <text evidence="1">Belongs to the DNA2/NAM7 helicase family.</text>
</comment>
<dbReference type="EMBL" id="VEWN01000017">
    <property type="protein sequence ID" value="KAA1053141.1"/>
    <property type="molecule type" value="Genomic_DNA"/>
</dbReference>
<dbReference type="RefSeq" id="WP_149651311.1">
    <property type="nucleotide sequence ID" value="NZ_VEWN01000017.1"/>
</dbReference>
<dbReference type="Pfam" id="PF13086">
    <property type="entry name" value="AAA_11"/>
    <property type="match status" value="2"/>
</dbReference>
<evidence type="ECO:0000259" key="9">
    <source>
        <dbReference type="Pfam" id="PF13091"/>
    </source>
</evidence>
<evidence type="ECO:0000256" key="3">
    <source>
        <dbReference type="ARBA" id="ARBA00022801"/>
    </source>
</evidence>
<accession>A0A5B0KML8</accession>
<keyword evidence="4" id="KW-0347">Helicase</keyword>
<dbReference type="GO" id="GO:0016787">
    <property type="term" value="F:hydrolase activity"/>
    <property type="evidence" value="ECO:0007669"/>
    <property type="project" value="UniProtKB-KW"/>
</dbReference>
<dbReference type="Gene3D" id="3.40.50.300">
    <property type="entry name" value="P-loop containing nucleotide triphosphate hydrolases"/>
    <property type="match status" value="3"/>
</dbReference>
<dbReference type="SUPFAM" id="SSF56024">
    <property type="entry name" value="Phospholipase D/nuclease"/>
    <property type="match status" value="1"/>
</dbReference>
<keyword evidence="5" id="KW-0067">ATP-binding</keyword>
<dbReference type="Proteomes" id="UP000325333">
    <property type="component" value="Unassembled WGS sequence"/>
</dbReference>
<dbReference type="InterPro" id="IPR050534">
    <property type="entry name" value="Coronavir_polyprotein_1ab"/>
</dbReference>
<name>A0A5B0KML8_9PROT</name>
<gene>
    <name evidence="10" type="ORF">FH063_003060</name>
</gene>
<evidence type="ECO:0000313" key="11">
    <source>
        <dbReference type="Proteomes" id="UP000325333"/>
    </source>
</evidence>